<keyword evidence="1" id="KW-1133">Transmembrane helix</keyword>
<sequence length="128" mass="14200">MHIPKTPTSLLQSRTLFSLVTAVFSLVHRRVLSRHYRALSSHPYAFSLPSRPRFLSPVTVVLSLRSTLRLLSLPSQPRFLSFPLSSLSLLSPLFSLPSVTATLSLPVSASLVRFFSNSCNTFAGTRKQ</sequence>
<keyword evidence="1" id="KW-0472">Membrane</keyword>
<dbReference type="AlphaFoldDB" id="A0AAN9HYN8"/>
<proteinExistence type="predicted"/>
<evidence type="ECO:0000313" key="2">
    <source>
        <dbReference type="EMBL" id="KAK7252579.1"/>
    </source>
</evidence>
<evidence type="ECO:0000256" key="1">
    <source>
        <dbReference type="SAM" id="Phobius"/>
    </source>
</evidence>
<protein>
    <recommendedName>
        <fullName evidence="4">Transmembrane protein</fullName>
    </recommendedName>
</protein>
<dbReference type="Proteomes" id="UP001372338">
    <property type="component" value="Unassembled WGS sequence"/>
</dbReference>
<keyword evidence="1" id="KW-0812">Transmembrane</keyword>
<reference evidence="2 3" key="1">
    <citation type="submission" date="2024-01" db="EMBL/GenBank/DDBJ databases">
        <title>The genomes of 5 underutilized Papilionoideae crops provide insights into root nodulation and disease resistanc.</title>
        <authorList>
            <person name="Yuan L."/>
        </authorList>
    </citation>
    <scope>NUCLEOTIDE SEQUENCE [LARGE SCALE GENOMIC DNA]</scope>
    <source>
        <strain evidence="2">ZHUSHIDOU_FW_LH</strain>
        <tissue evidence="2">Leaf</tissue>
    </source>
</reference>
<dbReference type="EMBL" id="JAYWIO010000007">
    <property type="protein sequence ID" value="KAK7252579.1"/>
    <property type="molecule type" value="Genomic_DNA"/>
</dbReference>
<keyword evidence="3" id="KW-1185">Reference proteome</keyword>
<name>A0AAN9HYN8_CROPI</name>
<organism evidence="2 3">
    <name type="scientific">Crotalaria pallida</name>
    <name type="common">Smooth rattlebox</name>
    <name type="synonym">Crotalaria striata</name>
    <dbReference type="NCBI Taxonomy" id="3830"/>
    <lineage>
        <taxon>Eukaryota</taxon>
        <taxon>Viridiplantae</taxon>
        <taxon>Streptophyta</taxon>
        <taxon>Embryophyta</taxon>
        <taxon>Tracheophyta</taxon>
        <taxon>Spermatophyta</taxon>
        <taxon>Magnoliopsida</taxon>
        <taxon>eudicotyledons</taxon>
        <taxon>Gunneridae</taxon>
        <taxon>Pentapetalae</taxon>
        <taxon>rosids</taxon>
        <taxon>fabids</taxon>
        <taxon>Fabales</taxon>
        <taxon>Fabaceae</taxon>
        <taxon>Papilionoideae</taxon>
        <taxon>50 kb inversion clade</taxon>
        <taxon>genistoids sensu lato</taxon>
        <taxon>core genistoids</taxon>
        <taxon>Crotalarieae</taxon>
        <taxon>Crotalaria</taxon>
    </lineage>
</organism>
<evidence type="ECO:0008006" key="4">
    <source>
        <dbReference type="Google" id="ProtNLM"/>
    </source>
</evidence>
<accession>A0AAN9HYN8</accession>
<comment type="caution">
    <text evidence="2">The sequence shown here is derived from an EMBL/GenBank/DDBJ whole genome shotgun (WGS) entry which is preliminary data.</text>
</comment>
<feature type="transmembrane region" description="Helical" evidence="1">
    <location>
        <begin position="15"/>
        <end position="32"/>
    </location>
</feature>
<evidence type="ECO:0000313" key="3">
    <source>
        <dbReference type="Proteomes" id="UP001372338"/>
    </source>
</evidence>
<gene>
    <name evidence="2" type="ORF">RIF29_36628</name>
</gene>